<keyword evidence="3" id="KW-0411">Iron-sulfur</keyword>
<keyword evidence="2" id="KW-0408">Iron</keyword>
<dbReference type="Pfam" id="PF00248">
    <property type="entry name" value="Aldo_ket_red"/>
    <property type="match status" value="1"/>
</dbReference>
<keyword evidence="1" id="KW-0479">Metal-binding</keyword>
<keyword evidence="6" id="KW-1185">Reference proteome</keyword>
<dbReference type="RefSeq" id="WP_203368012.1">
    <property type="nucleotide sequence ID" value="NZ_WSFT01000053.1"/>
</dbReference>
<dbReference type="SUPFAM" id="SSF46548">
    <property type="entry name" value="alpha-helical ferredoxin"/>
    <property type="match status" value="1"/>
</dbReference>
<dbReference type="InterPro" id="IPR053135">
    <property type="entry name" value="AKR2_Oxidoreductase"/>
</dbReference>
<comment type="caution">
    <text evidence="5">The sequence shown here is derived from an EMBL/GenBank/DDBJ whole genome shotgun (WGS) entry which is preliminary data.</text>
</comment>
<dbReference type="CDD" id="cd19096">
    <property type="entry name" value="AKR_Fe-S_oxidoreductase"/>
    <property type="match status" value="1"/>
</dbReference>
<evidence type="ECO:0000313" key="6">
    <source>
        <dbReference type="Proteomes" id="UP000724672"/>
    </source>
</evidence>
<dbReference type="EMBL" id="WSFT01000053">
    <property type="protein sequence ID" value="MBS4540123.1"/>
    <property type="molecule type" value="Genomic_DNA"/>
</dbReference>
<dbReference type="GO" id="GO:0051536">
    <property type="term" value="F:iron-sulfur cluster binding"/>
    <property type="evidence" value="ECO:0007669"/>
    <property type="project" value="UniProtKB-KW"/>
</dbReference>
<dbReference type="Pfam" id="PF13187">
    <property type="entry name" value="Fer4_9"/>
    <property type="match status" value="1"/>
</dbReference>
<feature type="domain" description="4Fe-4S ferredoxin-type" evidence="4">
    <location>
        <begin position="337"/>
        <end position="369"/>
    </location>
</feature>
<dbReference type="InterPro" id="IPR017896">
    <property type="entry name" value="4Fe4S_Fe-S-bd"/>
</dbReference>
<dbReference type="AlphaFoldDB" id="A0A942UW26"/>
<dbReference type="InterPro" id="IPR017900">
    <property type="entry name" value="4Fe4S_Fe_S_CS"/>
</dbReference>
<dbReference type="PANTHER" id="PTHR43312:SF2">
    <property type="entry name" value="OXIDOREDUCTASE"/>
    <property type="match status" value="1"/>
</dbReference>
<dbReference type="PROSITE" id="PS00198">
    <property type="entry name" value="4FE4S_FER_1"/>
    <property type="match status" value="1"/>
</dbReference>
<dbReference type="GO" id="GO:0046872">
    <property type="term" value="F:metal ion binding"/>
    <property type="evidence" value="ECO:0007669"/>
    <property type="project" value="UniProtKB-KW"/>
</dbReference>
<organism evidence="5 6">
    <name type="scientific">Anaeromonas frigoriresistens</name>
    <dbReference type="NCBI Taxonomy" id="2683708"/>
    <lineage>
        <taxon>Bacteria</taxon>
        <taxon>Bacillati</taxon>
        <taxon>Bacillota</taxon>
        <taxon>Tissierellia</taxon>
        <taxon>Tissierellales</taxon>
        <taxon>Thermohalobacteraceae</taxon>
        <taxon>Anaeromonas</taxon>
    </lineage>
</organism>
<dbReference type="Gene3D" id="3.20.20.100">
    <property type="entry name" value="NADP-dependent oxidoreductase domain"/>
    <property type="match status" value="1"/>
</dbReference>
<proteinExistence type="predicted"/>
<protein>
    <submittedName>
        <fullName evidence="5">Aldo/keto reductase</fullName>
    </submittedName>
</protein>
<evidence type="ECO:0000256" key="1">
    <source>
        <dbReference type="ARBA" id="ARBA00022723"/>
    </source>
</evidence>
<evidence type="ECO:0000256" key="2">
    <source>
        <dbReference type="ARBA" id="ARBA00023004"/>
    </source>
</evidence>
<dbReference type="SUPFAM" id="SSF51430">
    <property type="entry name" value="NAD(P)-linked oxidoreductase"/>
    <property type="match status" value="1"/>
</dbReference>
<evidence type="ECO:0000256" key="3">
    <source>
        <dbReference type="ARBA" id="ARBA00023014"/>
    </source>
</evidence>
<evidence type="ECO:0000313" key="5">
    <source>
        <dbReference type="EMBL" id="MBS4540123.1"/>
    </source>
</evidence>
<dbReference type="InterPro" id="IPR023210">
    <property type="entry name" value="NADP_OxRdtase_dom"/>
</dbReference>
<dbReference type="PANTHER" id="PTHR43312">
    <property type="entry name" value="D-THREO-ALDOSE 1-DEHYDROGENASE"/>
    <property type="match status" value="1"/>
</dbReference>
<gene>
    <name evidence="5" type="ORF">GOQ27_16715</name>
</gene>
<dbReference type="Proteomes" id="UP000724672">
    <property type="component" value="Unassembled WGS sequence"/>
</dbReference>
<accession>A0A942UW26</accession>
<evidence type="ECO:0000259" key="4">
    <source>
        <dbReference type="PROSITE" id="PS51379"/>
    </source>
</evidence>
<name>A0A942UW26_9FIRM</name>
<dbReference type="InterPro" id="IPR036812">
    <property type="entry name" value="NAD(P)_OxRdtase_dom_sf"/>
</dbReference>
<sequence>MNYKEYGTTGKMISRLGFGCMRLPRIDEENMQSDLDEEKSIELLRRAYELGVNYFDTAPFYCNSQSEEIVGKALNPFRENVYISTKNPIEDGSVETFRKYLNQSLKRLDTDYIDFYHLWGINLKMYQEKIDKKDGALYEAIKAKEEGLIRHLSFSFHDAPENLFKIIDTDNFESMLVQYNLLDKKNETAIKYANEKGIGVAIMGPIAGGRLGTPSEVIQNLLPKKLYSSNEIALKFVLANPYVTCALSGMENIKMLEENVRITNESNYLNNEELDIVNKSMKEMQKLSDLYCTGCKYCIPCPKDINIPRVFELMNYYKLYDIKDYSKEEYKKLNGENNRGHNASVCIECGKCIEKCPQKIQIIHQLKESHKALSL</sequence>
<reference evidence="5" key="1">
    <citation type="submission" date="2019-12" db="EMBL/GenBank/DDBJ databases">
        <title>Clostridiaceae gen. nov. sp. nov., isolated from sediment in Xinjiang, China.</title>
        <authorList>
            <person name="Zhang R."/>
        </authorList>
    </citation>
    <scope>NUCLEOTIDE SEQUENCE</scope>
    <source>
        <strain evidence="5">D2Q-11</strain>
    </source>
</reference>
<dbReference type="PROSITE" id="PS51379">
    <property type="entry name" value="4FE4S_FER_2"/>
    <property type="match status" value="1"/>
</dbReference>